<gene>
    <name evidence="1" type="ORF">Patl1_23393</name>
</gene>
<reference evidence="2" key="1">
    <citation type="journal article" date="2023" name="G3 (Bethesda)">
        <title>Genome assembly and association tests identify interacting loci associated with vigor, precocity, and sex in interspecific pistachio rootstocks.</title>
        <authorList>
            <person name="Palmer W."/>
            <person name="Jacygrad E."/>
            <person name="Sagayaradj S."/>
            <person name="Cavanaugh K."/>
            <person name="Han R."/>
            <person name="Bertier L."/>
            <person name="Beede B."/>
            <person name="Kafkas S."/>
            <person name="Golino D."/>
            <person name="Preece J."/>
            <person name="Michelmore R."/>
        </authorList>
    </citation>
    <scope>NUCLEOTIDE SEQUENCE [LARGE SCALE GENOMIC DNA]</scope>
</reference>
<protein>
    <submittedName>
        <fullName evidence="1">Uncharacterized protein</fullName>
    </submittedName>
</protein>
<sequence length="727" mass="81694">MFISTEEEQISLHSGDAKGPLNLKSSLMESNPDSLDGLPPISDLSDSLPPLPSIYTDVNVVPEHQKTELEQSISNLEGELAQLRLKKRSLDEKRREALNKILDIKGSIRVFCRVKSFRFMDRRIREPILIGLEKIAVRSAGSKKEFGFDKVFNQEASQDDVFVEVEPILRSALDGHNVCVLAYGQTGTGKTFTMDGTGDQPGIVPRALEELFRQASLDNSTSLSFSMSMLEVYMGNLRDLLAPKPVCKAYEAVTKCNLNIQTDSKGMVEVEGLTEVLIPDFAKARCWYNKGRRVRSTSWTNVNEASSRSHCLTRITIFRHGDTLDAKREVSKIWLVDLGGSERVLKTGATGQTLDEGRAINLSLSALADVIAALRRKRGHVPFRNSKLTQILKDSLGNSSFFFLLAVNSSFVITMNYFHFGTAKEDKFHQLGSTLHLNGVYMDLHEAFLFFGYCVDFFFTVDLYCLTHYNSKLCFSILFSLGDGSKVLMLVHVSPCEEDVAETVCSLNFAKRARGIESNRELPEDLKKQREKKMAQLEEEMREADVQCQKVRNQKQEVEFLLSEKKKLLSTTYQPIEAEEMIPSSPKENLKEAVATPKVSDKIIRRNTGNSLPRFMTSTVASRQRQSAAERDIGTKSRSLRTGFKSSALFSGSQSLSFIDSRLKVILRSSNKKPRYSEANGHTTESPRSVVLDSKATSMPRSKMVTSSDPNLRVKLSYHRRRMSDFI</sequence>
<dbReference type="Proteomes" id="UP001164250">
    <property type="component" value="Chromosome 13"/>
</dbReference>
<comment type="caution">
    <text evidence="1">The sequence shown here is derived from an EMBL/GenBank/DDBJ whole genome shotgun (WGS) entry which is preliminary data.</text>
</comment>
<accession>A0ACC0ZY51</accession>
<keyword evidence="2" id="KW-1185">Reference proteome</keyword>
<evidence type="ECO:0000313" key="2">
    <source>
        <dbReference type="Proteomes" id="UP001164250"/>
    </source>
</evidence>
<dbReference type="EMBL" id="CM047909">
    <property type="protein sequence ID" value="KAJ0078703.1"/>
    <property type="molecule type" value="Genomic_DNA"/>
</dbReference>
<proteinExistence type="predicted"/>
<evidence type="ECO:0000313" key="1">
    <source>
        <dbReference type="EMBL" id="KAJ0078703.1"/>
    </source>
</evidence>
<organism evidence="1 2">
    <name type="scientific">Pistacia atlantica</name>
    <dbReference type="NCBI Taxonomy" id="434234"/>
    <lineage>
        <taxon>Eukaryota</taxon>
        <taxon>Viridiplantae</taxon>
        <taxon>Streptophyta</taxon>
        <taxon>Embryophyta</taxon>
        <taxon>Tracheophyta</taxon>
        <taxon>Spermatophyta</taxon>
        <taxon>Magnoliopsida</taxon>
        <taxon>eudicotyledons</taxon>
        <taxon>Gunneridae</taxon>
        <taxon>Pentapetalae</taxon>
        <taxon>rosids</taxon>
        <taxon>malvids</taxon>
        <taxon>Sapindales</taxon>
        <taxon>Anacardiaceae</taxon>
        <taxon>Pistacia</taxon>
    </lineage>
</organism>
<name>A0ACC0ZY51_9ROSI</name>